<dbReference type="PANTHER" id="PTHR31086">
    <property type="entry name" value="ALUMINUM-ACTIVATED MALATE TRANSPORTER 10"/>
    <property type="match status" value="1"/>
</dbReference>
<evidence type="ECO:0000256" key="1">
    <source>
        <dbReference type="ARBA" id="ARBA00004141"/>
    </source>
</evidence>
<organism evidence="9 10">
    <name type="scientific">Senna tora</name>
    <dbReference type="NCBI Taxonomy" id="362788"/>
    <lineage>
        <taxon>Eukaryota</taxon>
        <taxon>Viridiplantae</taxon>
        <taxon>Streptophyta</taxon>
        <taxon>Embryophyta</taxon>
        <taxon>Tracheophyta</taxon>
        <taxon>Spermatophyta</taxon>
        <taxon>Magnoliopsida</taxon>
        <taxon>eudicotyledons</taxon>
        <taxon>Gunneridae</taxon>
        <taxon>Pentapetalae</taxon>
        <taxon>rosids</taxon>
        <taxon>fabids</taxon>
        <taxon>Fabales</taxon>
        <taxon>Fabaceae</taxon>
        <taxon>Caesalpinioideae</taxon>
        <taxon>Cassia clade</taxon>
        <taxon>Senna</taxon>
    </lineage>
</organism>
<keyword evidence="4" id="KW-0812">Transmembrane</keyword>
<keyword evidence="7" id="KW-0472">Membrane</keyword>
<dbReference type="GO" id="GO:0016020">
    <property type="term" value="C:membrane"/>
    <property type="evidence" value="ECO:0007669"/>
    <property type="project" value="UniProtKB-SubCell"/>
</dbReference>
<dbReference type="Proteomes" id="UP000634136">
    <property type="component" value="Unassembled WGS sequence"/>
</dbReference>
<dbReference type="InterPro" id="IPR020966">
    <property type="entry name" value="ALMT"/>
</dbReference>
<evidence type="ECO:0000256" key="4">
    <source>
        <dbReference type="ARBA" id="ARBA00022692"/>
    </source>
</evidence>
<dbReference type="AlphaFoldDB" id="A0A834TKV9"/>
<reference evidence="9" key="1">
    <citation type="submission" date="2020-09" db="EMBL/GenBank/DDBJ databases">
        <title>Genome-Enabled Discovery of Anthraquinone Biosynthesis in Senna tora.</title>
        <authorList>
            <person name="Kang S.-H."/>
            <person name="Pandey R.P."/>
            <person name="Lee C.-M."/>
            <person name="Sim J.-S."/>
            <person name="Jeong J.-T."/>
            <person name="Choi B.-S."/>
            <person name="Jung M."/>
            <person name="Ginzburg D."/>
            <person name="Zhao K."/>
            <person name="Won S.Y."/>
            <person name="Oh T.-J."/>
            <person name="Yu Y."/>
            <person name="Kim N.-H."/>
            <person name="Lee O.R."/>
            <person name="Lee T.-H."/>
            <person name="Bashyal P."/>
            <person name="Kim T.-S."/>
            <person name="Lee W.-H."/>
            <person name="Kawkins C."/>
            <person name="Kim C.-K."/>
            <person name="Kim J.S."/>
            <person name="Ahn B.O."/>
            <person name="Rhee S.Y."/>
            <person name="Sohng J.K."/>
        </authorList>
    </citation>
    <scope>NUCLEOTIDE SEQUENCE</scope>
    <source>
        <tissue evidence="9">Leaf</tissue>
    </source>
</reference>
<evidence type="ECO:0000256" key="7">
    <source>
        <dbReference type="ARBA" id="ARBA00023136"/>
    </source>
</evidence>
<evidence type="ECO:0000313" key="10">
    <source>
        <dbReference type="Proteomes" id="UP000634136"/>
    </source>
</evidence>
<dbReference type="GO" id="GO:0015743">
    <property type="term" value="P:malate transport"/>
    <property type="evidence" value="ECO:0007669"/>
    <property type="project" value="InterPro"/>
</dbReference>
<dbReference type="Pfam" id="PF11744">
    <property type="entry name" value="ALMT"/>
    <property type="match status" value="1"/>
</dbReference>
<evidence type="ECO:0000313" key="9">
    <source>
        <dbReference type="EMBL" id="KAF7823187.1"/>
    </source>
</evidence>
<evidence type="ECO:0000256" key="3">
    <source>
        <dbReference type="ARBA" id="ARBA00022448"/>
    </source>
</evidence>
<evidence type="ECO:0000256" key="6">
    <source>
        <dbReference type="ARBA" id="ARBA00023065"/>
    </source>
</evidence>
<dbReference type="EMBL" id="JAAIUW010000007">
    <property type="protein sequence ID" value="KAF7823187.1"/>
    <property type="molecule type" value="Genomic_DNA"/>
</dbReference>
<sequence>MQELKEILRFGDEYFRTSEGEVESSKSALQGYTSVLNSKQAEENLANFARWEPRHGRFKYRHPWKQYLKIGSLSRQCAYRIDALHGFLNTSSKTPVEIRSKFEEPCMKMSKETGNALKELAEAISKMVVPSCAEPHISKSKMGAMNLRSKLTTELKEGANILEAIPAVTVAWLLVDVVSCTEKLAESIQELSSQAKFKNKEVKVAPEESQELPNTTPNHVIITVN</sequence>
<keyword evidence="6" id="KW-0406">Ion transport</keyword>
<protein>
    <submittedName>
        <fullName evidence="9">Aluminum-activated malate transporter 2-like</fullName>
    </submittedName>
</protein>
<accession>A0A834TKV9</accession>
<keyword evidence="3" id="KW-0813">Transport</keyword>
<keyword evidence="10" id="KW-1185">Reference proteome</keyword>
<dbReference type="GO" id="GO:0034220">
    <property type="term" value="P:monoatomic ion transmembrane transport"/>
    <property type="evidence" value="ECO:0007669"/>
    <property type="project" value="UniProtKB-KW"/>
</dbReference>
<dbReference type="OrthoDB" id="68611at2759"/>
<comment type="caution">
    <text evidence="9">The sequence shown here is derived from an EMBL/GenBank/DDBJ whole genome shotgun (WGS) entry which is preliminary data.</text>
</comment>
<evidence type="ECO:0000256" key="8">
    <source>
        <dbReference type="ARBA" id="ARBA00023303"/>
    </source>
</evidence>
<proteinExistence type="inferred from homology"/>
<evidence type="ECO:0000256" key="5">
    <source>
        <dbReference type="ARBA" id="ARBA00022989"/>
    </source>
</evidence>
<comment type="similarity">
    <text evidence="2">Belongs to the aromatic acid exporter (TC 2.A.85) family.</text>
</comment>
<gene>
    <name evidence="9" type="ORF">G2W53_021331</name>
</gene>
<comment type="subcellular location">
    <subcellularLocation>
        <location evidence="1">Membrane</location>
        <topology evidence="1">Multi-pass membrane protein</topology>
    </subcellularLocation>
</comment>
<keyword evidence="8" id="KW-0407">Ion channel</keyword>
<keyword evidence="5" id="KW-1133">Transmembrane helix</keyword>
<evidence type="ECO:0000256" key="2">
    <source>
        <dbReference type="ARBA" id="ARBA00007079"/>
    </source>
</evidence>
<name>A0A834TKV9_9FABA</name>